<name>A0AAW3ZUL3_9GAMM</name>
<protein>
    <submittedName>
        <fullName evidence="5">Insulinase family protein</fullName>
    </submittedName>
</protein>
<feature type="chain" id="PRO_5043946720" evidence="2">
    <location>
        <begin position="20"/>
        <end position="450"/>
    </location>
</feature>
<dbReference type="InterPro" id="IPR007863">
    <property type="entry name" value="Peptidase_M16_C"/>
</dbReference>
<evidence type="ECO:0000259" key="3">
    <source>
        <dbReference type="Pfam" id="PF00675"/>
    </source>
</evidence>
<sequence>MRRVLTGLMAALLLSPVAAKQAPHAEAGDDAAKAIASKTLDNGLQIIVWPDHDIPNVALYTFYKVGGRNEYPGITGIAHYFEHMMFNGTSTLKPGEFDRVMEAAGGSNNAYTSNDLTVYQDWFPASALNTIFDLESDRMANLDFDPEVVESERGVVYSERRSRVDNDNFGSLLEQLNATAYVAHPYQFPVIGWPSDIESWTIDQLRDFYRTYYAPNNAVMVVVGDVKPEQIFALAEAKIGKIPAQPAPRAITTKEPEQKGERRVLVEKEAQTPLIAIGYHATAASDADTPAVELLASILSQGDSSRLHQGLVEKQVAVSAGAFFRAGFDPSLLVVYAVVPPGGDPAKVETEIDGEIDRLIKDGIRADELDKAKNQMLAQFWRRQATIAGKAQAIGSYQVFNGDYRQLFDAPQQYAAVSAEDIQRVAARYLNRNNRTVGVLRPAVSAEESK</sequence>
<dbReference type="Pfam" id="PF00675">
    <property type="entry name" value="Peptidase_M16"/>
    <property type="match status" value="1"/>
</dbReference>
<dbReference type="PANTHER" id="PTHR11851:SF49">
    <property type="entry name" value="MITOCHONDRIAL-PROCESSING PEPTIDASE SUBUNIT ALPHA"/>
    <property type="match status" value="1"/>
</dbReference>
<dbReference type="PANTHER" id="PTHR11851">
    <property type="entry name" value="METALLOPROTEASE"/>
    <property type="match status" value="1"/>
</dbReference>
<dbReference type="Proteomes" id="UP000613768">
    <property type="component" value="Unassembled WGS sequence"/>
</dbReference>
<evidence type="ECO:0000259" key="4">
    <source>
        <dbReference type="Pfam" id="PF05193"/>
    </source>
</evidence>
<dbReference type="InterPro" id="IPR011765">
    <property type="entry name" value="Pept_M16_N"/>
</dbReference>
<evidence type="ECO:0000256" key="1">
    <source>
        <dbReference type="ARBA" id="ARBA00007261"/>
    </source>
</evidence>
<organism evidence="5 6">
    <name type="scientific">Pseudomarimonas arenosa</name>
    <dbReference type="NCBI Taxonomy" id="2774145"/>
    <lineage>
        <taxon>Bacteria</taxon>
        <taxon>Pseudomonadati</taxon>
        <taxon>Pseudomonadota</taxon>
        <taxon>Gammaproteobacteria</taxon>
        <taxon>Lysobacterales</taxon>
        <taxon>Lysobacteraceae</taxon>
        <taxon>Pseudomarimonas</taxon>
    </lineage>
</organism>
<dbReference type="SUPFAM" id="SSF63411">
    <property type="entry name" value="LuxS/MPP-like metallohydrolase"/>
    <property type="match status" value="2"/>
</dbReference>
<dbReference type="RefSeq" id="WP_192031163.1">
    <property type="nucleotide sequence ID" value="NZ_JACYTR010000062.1"/>
</dbReference>
<proteinExistence type="inferred from homology"/>
<dbReference type="Pfam" id="PF05193">
    <property type="entry name" value="Peptidase_M16_C"/>
    <property type="match status" value="1"/>
</dbReference>
<gene>
    <name evidence="5" type="ORF">IFO71_18500</name>
</gene>
<dbReference type="AlphaFoldDB" id="A0AAW3ZUL3"/>
<evidence type="ECO:0000313" key="6">
    <source>
        <dbReference type="Proteomes" id="UP000613768"/>
    </source>
</evidence>
<keyword evidence="6" id="KW-1185">Reference proteome</keyword>
<comment type="caution">
    <text evidence="5">The sequence shown here is derived from an EMBL/GenBank/DDBJ whole genome shotgun (WGS) entry which is preliminary data.</text>
</comment>
<dbReference type="InterPro" id="IPR011249">
    <property type="entry name" value="Metalloenz_LuxS/M16"/>
</dbReference>
<feature type="signal peptide" evidence="2">
    <location>
        <begin position="1"/>
        <end position="19"/>
    </location>
</feature>
<reference evidence="5 6" key="1">
    <citation type="submission" date="2020-09" db="EMBL/GenBank/DDBJ databases">
        <title>Pseudoxanthomonas sp. CAU 1598 isolated from sand of Yaerae Beach.</title>
        <authorList>
            <person name="Kim W."/>
        </authorList>
    </citation>
    <scope>NUCLEOTIDE SEQUENCE [LARGE SCALE GENOMIC DNA]</scope>
    <source>
        <strain evidence="5 6">CAU 1598</strain>
    </source>
</reference>
<evidence type="ECO:0000313" key="5">
    <source>
        <dbReference type="EMBL" id="MBD8527741.1"/>
    </source>
</evidence>
<feature type="domain" description="Peptidase M16 N-terminal" evidence="3">
    <location>
        <begin position="62"/>
        <end position="190"/>
    </location>
</feature>
<dbReference type="Gene3D" id="3.30.830.10">
    <property type="entry name" value="Metalloenzyme, LuxS/M16 peptidase-like"/>
    <property type="match status" value="2"/>
</dbReference>
<evidence type="ECO:0000256" key="2">
    <source>
        <dbReference type="SAM" id="SignalP"/>
    </source>
</evidence>
<dbReference type="EMBL" id="JACYTR010000062">
    <property type="protein sequence ID" value="MBD8527741.1"/>
    <property type="molecule type" value="Genomic_DNA"/>
</dbReference>
<keyword evidence="2" id="KW-0732">Signal</keyword>
<accession>A0AAW3ZUL3</accession>
<comment type="similarity">
    <text evidence="1">Belongs to the peptidase M16 family.</text>
</comment>
<dbReference type="GO" id="GO:0046872">
    <property type="term" value="F:metal ion binding"/>
    <property type="evidence" value="ECO:0007669"/>
    <property type="project" value="InterPro"/>
</dbReference>
<dbReference type="InterPro" id="IPR050361">
    <property type="entry name" value="MPP/UQCRC_Complex"/>
</dbReference>
<feature type="domain" description="Peptidase M16 C-terminal" evidence="4">
    <location>
        <begin position="199"/>
        <end position="376"/>
    </location>
</feature>